<evidence type="ECO:0000259" key="3">
    <source>
        <dbReference type="Pfam" id="PF13709"/>
    </source>
</evidence>
<dbReference type="SUPFAM" id="SSF52317">
    <property type="entry name" value="Class I glutamine amidotransferase-like"/>
    <property type="match status" value="1"/>
</dbReference>
<feature type="compositionally biased region" description="Polar residues" evidence="1">
    <location>
        <begin position="58"/>
        <end position="69"/>
    </location>
</feature>
<dbReference type="EMBL" id="CP036343">
    <property type="protein sequence ID" value="QDT93655.1"/>
    <property type="molecule type" value="Genomic_DNA"/>
</dbReference>
<accession>A0A517VL24</accession>
<evidence type="ECO:0000256" key="2">
    <source>
        <dbReference type="SAM" id="SignalP"/>
    </source>
</evidence>
<reference evidence="4 5" key="1">
    <citation type="submission" date="2019-02" db="EMBL/GenBank/DDBJ databases">
        <title>Deep-cultivation of Planctomycetes and their phenomic and genomic characterization uncovers novel biology.</title>
        <authorList>
            <person name="Wiegand S."/>
            <person name="Jogler M."/>
            <person name="Boedeker C."/>
            <person name="Pinto D."/>
            <person name="Vollmers J."/>
            <person name="Rivas-Marin E."/>
            <person name="Kohn T."/>
            <person name="Peeters S.H."/>
            <person name="Heuer A."/>
            <person name="Rast P."/>
            <person name="Oberbeckmann S."/>
            <person name="Bunk B."/>
            <person name="Jeske O."/>
            <person name="Meyerdierks A."/>
            <person name="Storesund J.E."/>
            <person name="Kallscheuer N."/>
            <person name="Luecker S."/>
            <person name="Lage O.M."/>
            <person name="Pohl T."/>
            <person name="Merkel B.J."/>
            <person name="Hornburger P."/>
            <person name="Mueller R.-W."/>
            <person name="Bruemmer F."/>
            <person name="Labrenz M."/>
            <person name="Spormann A.M."/>
            <person name="Op den Camp H."/>
            <person name="Overmann J."/>
            <person name="Amann R."/>
            <person name="Jetten M.S.M."/>
            <person name="Mascher T."/>
            <person name="Medema M.H."/>
            <person name="Devos D.P."/>
            <person name="Kaster A.-K."/>
            <person name="Ovreas L."/>
            <person name="Rohde M."/>
            <person name="Galperin M.Y."/>
            <person name="Jogler C."/>
        </authorList>
    </citation>
    <scope>NUCLEOTIDE SEQUENCE [LARGE SCALE GENOMIC DNA]</scope>
    <source>
        <strain evidence="4 5">Pan161</strain>
    </source>
</reference>
<feature type="chain" id="PRO_5021904656" description="DUF4159 domain-containing protein" evidence="2">
    <location>
        <begin position="29"/>
        <end position="274"/>
    </location>
</feature>
<dbReference type="Proteomes" id="UP000316855">
    <property type="component" value="Chromosome"/>
</dbReference>
<dbReference type="InterPro" id="IPR029062">
    <property type="entry name" value="Class_I_gatase-like"/>
</dbReference>
<dbReference type="OrthoDB" id="9773014at2"/>
<keyword evidence="5" id="KW-1185">Reference proteome</keyword>
<feature type="compositionally biased region" description="Low complexity" evidence="1">
    <location>
        <begin position="44"/>
        <end position="57"/>
    </location>
</feature>
<gene>
    <name evidence="4" type="ORF">Pan161_53370</name>
</gene>
<keyword evidence="2" id="KW-0732">Signal</keyword>
<proteinExistence type="predicted"/>
<dbReference type="KEGG" id="gax:Pan161_53370"/>
<dbReference type="AlphaFoldDB" id="A0A517VL24"/>
<organism evidence="4 5">
    <name type="scientific">Gimesia algae</name>
    <dbReference type="NCBI Taxonomy" id="2527971"/>
    <lineage>
        <taxon>Bacteria</taxon>
        <taxon>Pseudomonadati</taxon>
        <taxon>Planctomycetota</taxon>
        <taxon>Planctomycetia</taxon>
        <taxon>Planctomycetales</taxon>
        <taxon>Planctomycetaceae</taxon>
        <taxon>Gimesia</taxon>
    </lineage>
</organism>
<feature type="region of interest" description="Disordered" evidence="1">
    <location>
        <begin position="33"/>
        <end position="78"/>
    </location>
</feature>
<sequence precursor="true">MIMKKYSGKSNQKWFGVMILLAVLVAWVAHGSAQNTNPPKEESSTTTSSAQSAGSSTENRNGITGSSLQRVPDPKQVGRESESIVQVANLVYAGVKSSQCFSDHFLVEVEKDSSISTSRRFHAVKLSSDELFNFPMVIMTGEGVFQLTDSERKNLRTYVERGGLLLASAGCSSGEWDRSFRKEMAVVFPEHPLSQIAMNHPVFNTVYEIKELVAKHGKPRPLNGVSYEGRLGVIYSQDGLNDTEHTQGCCCCGGNEITNCVQVNVNILAYSLIY</sequence>
<dbReference type="Gene3D" id="3.40.50.12140">
    <property type="entry name" value="Domain of unknown function DUF4159"/>
    <property type="match status" value="1"/>
</dbReference>
<dbReference type="Pfam" id="PF13709">
    <property type="entry name" value="DUF4159"/>
    <property type="match status" value="1"/>
</dbReference>
<protein>
    <recommendedName>
        <fullName evidence="3">DUF4159 domain-containing protein</fullName>
    </recommendedName>
</protein>
<evidence type="ECO:0000313" key="4">
    <source>
        <dbReference type="EMBL" id="QDT93655.1"/>
    </source>
</evidence>
<feature type="domain" description="DUF4159" evidence="3">
    <location>
        <begin position="104"/>
        <end position="272"/>
    </location>
</feature>
<evidence type="ECO:0000313" key="5">
    <source>
        <dbReference type="Proteomes" id="UP000316855"/>
    </source>
</evidence>
<dbReference type="CDD" id="cd03143">
    <property type="entry name" value="A4_beta-galactosidase_middle_domain"/>
    <property type="match status" value="1"/>
</dbReference>
<name>A0A517VL24_9PLAN</name>
<dbReference type="InterPro" id="IPR025297">
    <property type="entry name" value="DUF4159"/>
</dbReference>
<dbReference type="RefSeq" id="WP_145231636.1">
    <property type="nucleotide sequence ID" value="NZ_CP036343.1"/>
</dbReference>
<feature type="signal peptide" evidence="2">
    <location>
        <begin position="1"/>
        <end position="28"/>
    </location>
</feature>
<evidence type="ECO:0000256" key="1">
    <source>
        <dbReference type="SAM" id="MobiDB-lite"/>
    </source>
</evidence>